<dbReference type="SUPFAM" id="SSF100950">
    <property type="entry name" value="NagB/RpiA/CoA transferase-like"/>
    <property type="match status" value="1"/>
</dbReference>
<comment type="similarity">
    <text evidence="1">Belongs to the SorC transcriptional regulatory family.</text>
</comment>
<evidence type="ECO:0000256" key="1">
    <source>
        <dbReference type="ARBA" id="ARBA00010466"/>
    </source>
</evidence>
<dbReference type="Pfam" id="PF04198">
    <property type="entry name" value="Sugar-bind"/>
    <property type="match status" value="1"/>
</dbReference>
<evidence type="ECO:0000313" key="7">
    <source>
        <dbReference type="EMBL" id="SLN19286.1"/>
    </source>
</evidence>
<dbReference type="EMBL" id="PYGB01000013">
    <property type="protein sequence ID" value="PSK82170.1"/>
    <property type="molecule type" value="Genomic_DNA"/>
</dbReference>
<dbReference type="InterPro" id="IPR051054">
    <property type="entry name" value="SorC_transcr_regulators"/>
</dbReference>
<dbReference type="AlphaFoldDB" id="A0A1X6YEW9"/>
<organism evidence="7 8">
    <name type="scientific">Limimaricola soesokkakensis</name>
    <dbReference type="NCBI Taxonomy" id="1343159"/>
    <lineage>
        <taxon>Bacteria</taxon>
        <taxon>Pseudomonadati</taxon>
        <taxon>Pseudomonadota</taxon>
        <taxon>Alphaproteobacteria</taxon>
        <taxon>Rhodobacterales</taxon>
        <taxon>Paracoccaceae</taxon>
        <taxon>Limimaricola</taxon>
    </lineage>
</organism>
<reference evidence="7 8" key="1">
    <citation type="submission" date="2017-03" db="EMBL/GenBank/DDBJ databases">
        <authorList>
            <person name="Afonso C.L."/>
            <person name="Miller P.J."/>
            <person name="Scott M.A."/>
            <person name="Spackman E."/>
            <person name="Goraichik I."/>
            <person name="Dimitrov K.M."/>
            <person name="Suarez D.L."/>
            <person name="Swayne D.E."/>
        </authorList>
    </citation>
    <scope>NUCLEOTIDE SEQUENCE [LARGE SCALE GENOMIC DNA]</scope>
    <source>
        <strain evidence="7 8">CECT 8367</strain>
    </source>
</reference>
<dbReference type="Gene3D" id="3.40.50.1360">
    <property type="match status" value="1"/>
</dbReference>
<keyword evidence="9" id="KW-1185">Reference proteome</keyword>
<dbReference type="PANTHER" id="PTHR34294:SF1">
    <property type="entry name" value="TRANSCRIPTIONAL REGULATOR LSRR"/>
    <property type="match status" value="1"/>
</dbReference>
<dbReference type="Proteomes" id="UP000193495">
    <property type="component" value="Unassembled WGS sequence"/>
</dbReference>
<sequence>MSQSRFTPETTRLDDAARAGWLYYVAGNTQDEIAKKLGVSRQSAQRLVSLAVSEKLVKVRLDHPIARCMDLSGALSERFGLRVIEVVPSDPSVPELLTGIAIAAAAVLEKTLKSPEEKIIALGTGRALRACVEQLPRMDCPQHRIVSRLGNMMSDGSATPYNAVIRMAERVGARHYPYPLPVVARDEEELRVMHGQEAVRHTMELCTRADLTLVGVGQIGLNAPLRVDGFMTAEEMEALMAEGAAGEITSWVYDADGRVMDCAFNRRVASAPLPVPGSGPVVGLAVGKDKAGAIRAALHGRLINGLITDEATAERLLKQ</sequence>
<feature type="domain" description="Sugar-binding" evidence="5">
    <location>
        <begin position="64"/>
        <end position="318"/>
    </location>
</feature>
<name>A0A1X6YEW9_9RHOB</name>
<proteinExistence type="inferred from homology"/>
<keyword evidence="2" id="KW-0805">Transcription regulation</keyword>
<evidence type="ECO:0000256" key="2">
    <source>
        <dbReference type="ARBA" id="ARBA00023015"/>
    </source>
</evidence>
<keyword evidence="4" id="KW-0804">Transcription</keyword>
<dbReference type="Proteomes" id="UP000240624">
    <property type="component" value="Unassembled WGS sequence"/>
</dbReference>
<dbReference type="Gene3D" id="1.10.10.10">
    <property type="entry name" value="Winged helix-like DNA-binding domain superfamily/Winged helix DNA-binding domain"/>
    <property type="match status" value="1"/>
</dbReference>
<evidence type="ECO:0000313" key="9">
    <source>
        <dbReference type="Proteomes" id="UP000240624"/>
    </source>
</evidence>
<gene>
    <name evidence="7" type="primary">lsrR</name>
    <name evidence="6" type="ORF">CLV79_11354</name>
    <name evidence="7" type="ORF">LOS8367_00478</name>
</gene>
<evidence type="ECO:0000259" key="5">
    <source>
        <dbReference type="Pfam" id="PF04198"/>
    </source>
</evidence>
<protein>
    <submittedName>
        <fullName evidence="6">DeoR family transcriptional regulator</fullName>
    </submittedName>
    <submittedName>
        <fullName evidence="7">Transcriptional regulator LsrR</fullName>
    </submittedName>
</protein>
<evidence type="ECO:0000256" key="3">
    <source>
        <dbReference type="ARBA" id="ARBA00023125"/>
    </source>
</evidence>
<dbReference type="EMBL" id="FWFY01000001">
    <property type="protein sequence ID" value="SLN19286.1"/>
    <property type="molecule type" value="Genomic_DNA"/>
</dbReference>
<dbReference type="GO" id="GO:0003677">
    <property type="term" value="F:DNA binding"/>
    <property type="evidence" value="ECO:0007669"/>
    <property type="project" value="UniProtKB-KW"/>
</dbReference>
<dbReference type="PANTHER" id="PTHR34294">
    <property type="entry name" value="TRANSCRIPTIONAL REGULATOR-RELATED"/>
    <property type="match status" value="1"/>
</dbReference>
<evidence type="ECO:0000256" key="4">
    <source>
        <dbReference type="ARBA" id="ARBA00023163"/>
    </source>
</evidence>
<reference evidence="6 9" key="2">
    <citation type="submission" date="2018-03" db="EMBL/GenBank/DDBJ databases">
        <title>Genomic Encyclopedia of Archaeal and Bacterial Type Strains, Phase II (KMG-II): from individual species to whole genera.</title>
        <authorList>
            <person name="Goeker M."/>
        </authorList>
    </citation>
    <scope>NUCLEOTIDE SEQUENCE [LARGE SCALE GENOMIC DNA]</scope>
    <source>
        <strain evidence="6 9">DSM 29956</strain>
    </source>
</reference>
<dbReference type="InterPro" id="IPR037171">
    <property type="entry name" value="NagB/RpiA_transferase-like"/>
</dbReference>
<dbReference type="InterPro" id="IPR036388">
    <property type="entry name" value="WH-like_DNA-bd_sf"/>
</dbReference>
<dbReference type="RefSeq" id="WP_085894827.1">
    <property type="nucleotide sequence ID" value="NZ_FWFY01000001.1"/>
</dbReference>
<dbReference type="GO" id="GO:0030246">
    <property type="term" value="F:carbohydrate binding"/>
    <property type="evidence" value="ECO:0007669"/>
    <property type="project" value="InterPro"/>
</dbReference>
<dbReference type="OrthoDB" id="7065657at2"/>
<dbReference type="InterPro" id="IPR007324">
    <property type="entry name" value="Sugar-bd_dom_put"/>
</dbReference>
<evidence type="ECO:0000313" key="6">
    <source>
        <dbReference type="EMBL" id="PSK82170.1"/>
    </source>
</evidence>
<evidence type="ECO:0000313" key="8">
    <source>
        <dbReference type="Proteomes" id="UP000193495"/>
    </source>
</evidence>
<keyword evidence="3" id="KW-0238">DNA-binding</keyword>
<accession>A0A1X6YEW9</accession>